<dbReference type="GO" id="GO:0016491">
    <property type="term" value="F:oxidoreductase activity"/>
    <property type="evidence" value="ECO:0007669"/>
    <property type="project" value="InterPro"/>
</dbReference>
<keyword evidence="1" id="KW-0812">Transmembrane</keyword>
<protein>
    <recommendedName>
        <fullName evidence="2">Thioredoxin domain-containing protein</fullName>
    </recommendedName>
</protein>
<keyword evidence="1" id="KW-1133">Transmembrane helix</keyword>
<keyword evidence="4" id="KW-1185">Reference proteome</keyword>
<dbReference type="GO" id="GO:0016209">
    <property type="term" value="F:antioxidant activity"/>
    <property type="evidence" value="ECO:0007669"/>
    <property type="project" value="InterPro"/>
</dbReference>
<feature type="domain" description="Thioredoxin" evidence="2">
    <location>
        <begin position="31"/>
        <end position="169"/>
    </location>
</feature>
<sequence length="169" mass="19214">MKLKFKKYFFEVLIVVILFTGLSIWMSRNMLDSGVQIPAQQLPNLSGELVELQWPSESKRTLVYFFAPWCTFCKVSMPGLNFLLPDSDQAAKKLNVIAIGLDYQSQEEVQTFIDGTGFTGQVLLGNRQLAQQFQVQVYPSYYILDQNGVVLRRDQGLSTPPGLWLRANL</sequence>
<dbReference type="InterPro" id="IPR050553">
    <property type="entry name" value="Thioredoxin_ResA/DsbE_sf"/>
</dbReference>
<dbReference type="InterPro" id="IPR000866">
    <property type="entry name" value="AhpC/TSA"/>
</dbReference>
<dbReference type="InterPro" id="IPR036249">
    <property type="entry name" value="Thioredoxin-like_sf"/>
</dbReference>
<evidence type="ECO:0000256" key="1">
    <source>
        <dbReference type="SAM" id="Phobius"/>
    </source>
</evidence>
<proteinExistence type="predicted"/>
<dbReference type="Gene3D" id="3.40.30.10">
    <property type="entry name" value="Glutaredoxin"/>
    <property type="match status" value="1"/>
</dbReference>
<dbReference type="InterPro" id="IPR013766">
    <property type="entry name" value="Thioredoxin_domain"/>
</dbReference>
<dbReference type="Proteomes" id="UP000244906">
    <property type="component" value="Unassembled WGS sequence"/>
</dbReference>
<organism evidence="3 4">
    <name type="scientific">Pelagibaculum spongiae</name>
    <dbReference type="NCBI Taxonomy" id="2080658"/>
    <lineage>
        <taxon>Bacteria</taxon>
        <taxon>Pseudomonadati</taxon>
        <taxon>Pseudomonadota</taxon>
        <taxon>Gammaproteobacteria</taxon>
        <taxon>Oceanospirillales</taxon>
        <taxon>Pelagibaculum</taxon>
    </lineage>
</organism>
<dbReference type="CDD" id="cd02966">
    <property type="entry name" value="TlpA_like_family"/>
    <property type="match status" value="1"/>
</dbReference>
<accession>A0A2V1GNA2</accession>
<dbReference type="PROSITE" id="PS51352">
    <property type="entry name" value="THIOREDOXIN_2"/>
    <property type="match status" value="1"/>
</dbReference>
<dbReference type="Pfam" id="PF00578">
    <property type="entry name" value="AhpC-TSA"/>
    <property type="match status" value="1"/>
</dbReference>
<dbReference type="SUPFAM" id="SSF52833">
    <property type="entry name" value="Thioredoxin-like"/>
    <property type="match status" value="1"/>
</dbReference>
<evidence type="ECO:0000313" key="3">
    <source>
        <dbReference type="EMBL" id="PVZ63411.1"/>
    </source>
</evidence>
<dbReference type="EMBL" id="QDDL01000016">
    <property type="protein sequence ID" value="PVZ63411.1"/>
    <property type="molecule type" value="Genomic_DNA"/>
</dbReference>
<reference evidence="3 4" key="1">
    <citation type="submission" date="2018-04" db="EMBL/GenBank/DDBJ databases">
        <title>Thalassorhabdus spongiae gen. nov., sp. nov., isolated from a marine sponge in South-West Iceland.</title>
        <authorList>
            <person name="Knobloch S."/>
            <person name="Daussin A."/>
            <person name="Johannsson R."/>
            <person name="Marteinsson V.T."/>
        </authorList>
    </citation>
    <scope>NUCLEOTIDE SEQUENCE [LARGE SCALE GENOMIC DNA]</scope>
    <source>
        <strain evidence="3 4">Hp12</strain>
    </source>
</reference>
<keyword evidence="1" id="KW-0472">Membrane</keyword>
<gene>
    <name evidence="3" type="ORF">DC094_21110</name>
</gene>
<name>A0A2V1GNA2_9GAMM</name>
<evidence type="ECO:0000259" key="2">
    <source>
        <dbReference type="PROSITE" id="PS51352"/>
    </source>
</evidence>
<dbReference type="AlphaFoldDB" id="A0A2V1GNA2"/>
<feature type="transmembrane region" description="Helical" evidence="1">
    <location>
        <begin position="62"/>
        <end position="84"/>
    </location>
</feature>
<comment type="caution">
    <text evidence="3">The sequence shown here is derived from an EMBL/GenBank/DDBJ whole genome shotgun (WGS) entry which is preliminary data.</text>
</comment>
<dbReference type="PANTHER" id="PTHR42852:SF13">
    <property type="entry name" value="PROTEIN DIPZ"/>
    <property type="match status" value="1"/>
</dbReference>
<dbReference type="PANTHER" id="PTHR42852">
    <property type="entry name" value="THIOL:DISULFIDE INTERCHANGE PROTEIN DSBE"/>
    <property type="match status" value="1"/>
</dbReference>
<evidence type="ECO:0000313" key="4">
    <source>
        <dbReference type="Proteomes" id="UP000244906"/>
    </source>
</evidence>
<feature type="transmembrane region" description="Helical" evidence="1">
    <location>
        <begin position="7"/>
        <end position="26"/>
    </location>
</feature>